<protein>
    <submittedName>
        <fullName evidence="1">Uncharacterized protein</fullName>
    </submittedName>
</protein>
<name>A0ABR4H907_9EURO</name>
<evidence type="ECO:0000313" key="1">
    <source>
        <dbReference type="EMBL" id="KAL2811739.1"/>
    </source>
</evidence>
<keyword evidence="2" id="KW-1185">Reference proteome</keyword>
<comment type="caution">
    <text evidence="1">The sequence shown here is derived from an EMBL/GenBank/DDBJ whole genome shotgun (WGS) entry which is preliminary data.</text>
</comment>
<gene>
    <name evidence="1" type="ORF">BJX63DRAFT_398153</name>
</gene>
<accession>A0ABR4H907</accession>
<evidence type="ECO:0000313" key="2">
    <source>
        <dbReference type="Proteomes" id="UP001610334"/>
    </source>
</evidence>
<dbReference type="Proteomes" id="UP001610334">
    <property type="component" value="Unassembled WGS sequence"/>
</dbReference>
<reference evidence="1 2" key="1">
    <citation type="submission" date="2024-07" db="EMBL/GenBank/DDBJ databases">
        <title>Section-level genome sequencing and comparative genomics of Aspergillus sections Usti and Cavernicolus.</title>
        <authorList>
            <consortium name="Lawrence Berkeley National Laboratory"/>
            <person name="Nybo J.L."/>
            <person name="Vesth T.C."/>
            <person name="Theobald S."/>
            <person name="Frisvad J.C."/>
            <person name="Larsen T.O."/>
            <person name="Kjaerboelling I."/>
            <person name="Rothschild-Mancinelli K."/>
            <person name="Lyhne E.K."/>
            <person name="Kogle M.E."/>
            <person name="Barry K."/>
            <person name="Clum A."/>
            <person name="Na H."/>
            <person name="Ledsgaard L."/>
            <person name="Lin J."/>
            <person name="Lipzen A."/>
            <person name="Kuo A."/>
            <person name="Riley R."/>
            <person name="Mondo S."/>
            <person name="Labutti K."/>
            <person name="Haridas S."/>
            <person name="Pangalinan J."/>
            <person name="Salamov A.A."/>
            <person name="Simmons B.A."/>
            <person name="Magnuson J.K."/>
            <person name="Chen J."/>
            <person name="Drula E."/>
            <person name="Henrissat B."/>
            <person name="Wiebenga A."/>
            <person name="Lubbers R.J."/>
            <person name="Gomes A.C."/>
            <person name="Makela M.R."/>
            <person name="Stajich J."/>
            <person name="Grigoriev I.V."/>
            <person name="Mortensen U.H."/>
            <person name="De Vries R.P."/>
            <person name="Baker S.E."/>
            <person name="Andersen M.R."/>
        </authorList>
    </citation>
    <scope>NUCLEOTIDE SEQUENCE [LARGE SCALE GENOMIC DNA]</scope>
    <source>
        <strain evidence="1 2">CBS 588.65</strain>
    </source>
</reference>
<dbReference type="EMBL" id="JBFXLT010000054">
    <property type="protein sequence ID" value="KAL2811739.1"/>
    <property type="molecule type" value="Genomic_DNA"/>
</dbReference>
<sequence>MGQRVVNSLGHEGVSIVVVLGSEVSRWELVTELELLKPGRHAGVVSLCNGYGGASLPRCRCYGF</sequence>
<proteinExistence type="predicted"/>
<organism evidence="1 2">
    <name type="scientific">Aspergillus granulosus</name>
    <dbReference type="NCBI Taxonomy" id="176169"/>
    <lineage>
        <taxon>Eukaryota</taxon>
        <taxon>Fungi</taxon>
        <taxon>Dikarya</taxon>
        <taxon>Ascomycota</taxon>
        <taxon>Pezizomycotina</taxon>
        <taxon>Eurotiomycetes</taxon>
        <taxon>Eurotiomycetidae</taxon>
        <taxon>Eurotiales</taxon>
        <taxon>Aspergillaceae</taxon>
        <taxon>Aspergillus</taxon>
        <taxon>Aspergillus subgen. Nidulantes</taxon>
    </lineage>
</organism>